<dbReference type="RefSeq" id="WP_131885036.1">
    <property type="nucleotide sequence ID" value="NZ_CP143053.1"/>
</dbReference>
<evidence type="ECO:0000313" key="4">
    <source>
        <dbReference type="Proteomes" id="UP000295805"/>
    </source>
</evidence>
<reference evidence="3 4" key="1">
    <citation type="submission" date="2019-03" db="EMBL/GenBank/DDBJ databases">
        <title>Root nodule microbial communities of legume samples collected from USA, Mexico and Botswana.</title>
        <authorList>
            <person name="Hirsch A."/>
        </authorList>
    </citation>
    <scope>NUCLEOTIDE SEQUENCE [LARGE SCALE GENOMIC DNA]</scope>
    <source>
        <strain evidence="3 4">55</strain>
    </source>
</reference>
<dbReference type="Pfam" id="PF00149">
    <property type="entry name" value="Metallophos"/>
    <property type="match status" value="1"/>
</dbReference>
<comment type="caution">
    <text evidence="3">The sequence shown here is derived from an EMBL/GenBank/DDBJ whole genome shotgun (WGS) entry which is preliminary data.</text>
</comment>
<feature type="domain" description="Calcineurin-like phosphoesterase" evidence="2">
    <location>
        <begin position="15"/>
        <end position="245"/>
    </location>
</feature>
<dbReference type="GeneID" id="89530727"/>
<evidence type="ECO:0000259" key="2">
    <source>
        <dbReference type="Pfam" id="PF00149"/>
    </source>
</evidence>
<dbReference type="SUPFAM" id="SSF56300">
    <property type="entry name" value="Metallo-dependent phosphatases"/>
    <property type="match status" value="1"/>
</dbReference>
<gene>
    <name evidence="3" type="ORF">EDD19_102151</name>
</gene>
<dbReference type="Gene3D" id="3.60.21.10">
    <property type="match status" value="1"/>
</dbReference>
<dbReference type="PANTHER" id="PTHR36492">
    <property type="match status" value="1"/>
</dbReference>
<dbReference type="Proteomes" id="UP000295805">
    <property type="component" value="Unassembled WGS sequence"/>
</dbReference>
<accession>A0A4R3ZYY4</accession>
<proteinExistence type="predicted"/>
<dbReference type="EMBL" id="SMCX01000002">
    <property type="protein sequence ID" value="TCW26252.1"/>
    <property type="molecule type" value="Genomic_DNA"/>
</dbReference>
<sequence>MTAGTGAEAGPSLRAVSDLHVGHRGNADVVDDLQPGHPGDWLIVAGDVAEKTRHVVDALERLAARFERVIWVPGNHELWIGRDDEGITSTTKYDRLVEACRAIGVDTPEDPYPLWTGPGGPAWVVPMFLFYDYSWTPVAGQARAEALAGARERRVVASDEFLIDPGPFGDAVAWCRERLVATTTRLARLDPAHPTVLINHWPLLREPTRVLRHPDFALWCGTEQTADWHRRYRATACVYGHLHIPRTTVHDGVRFEEVSLGYPREWGARGRPEPLTRQILPAPDAPQVRWVRGGDGMPRLARPGESAPELEEER</sequence>
<evidence type="ECO:0000256" key="1">
    <source>
        <dbReference type="SAM" id="MobiDB-lite"/>
    </source>
</evidence>
<dbReference type="CDD" id="cd00838">
    <property type="entry name" value="MPP_superfamily"/>
    <property type="match status" value="1"/>
</dbReference>
<dbReference type="GO" id="GO:0016787">
    <property type="term" value="F:hydrolase activity"/>
    <property type="evidence" value="ECO:0007669"/>
    <property type="project" value="InterPro"/>
</dbReference>
<protein>
    <submittedName>
        <fullName evidence="3">3',5'-cyclic AMP phosphodiesterase CpdA</fullName>
    </submittedName>
</protein>
<dbReference type="AlphaFoldDB" id="A0A4R3ZYY4"/>
<dbReference type="InterPro" id="IPR004843">
    <property type="entry name" value="Calcineurin-like_PHP"/>
</dbReference>
<dbReference type="InterPro" id="IPR029052">
    <property type="entry name" value="Metallo-depent_PP-like"/>
</dbReference>
<evidence type="ECO:0000313" key="3">
    <source>
        <dbReference type="EMBL" id="TCW26252.1"/>
    </source>
</evidence>
<organism evidence="3 4">
    <name type="scientific">Dietzia cinnamea</name>
    <dbReference type="NCBI Taxonomy" id="321318"/>
    <lineage>
        <taxon>Bacteria</taxon>
        <taxon>Bacillati</taxon>
        <taxon>Actinomycetota</taxon>
        <taxon>Actinomycetes</taxon>
        <taxon>Mycobacteriales</taxon>
        <taxon>Dietziaceae</taxon>
        <taxon>Dietzia</taxon>
    </lineage>
</organism>
<feature type="region of interest" description="Disordered" evidence="1">
    <location>
        <begin position="291"/>
        <end position="314"/>
    </location>
</feature>
<name>A0A4R3ZYY4_9ACTN</name>
<dbReference type="PANTHER" id="PTHR36492:SF2">
    <property type="entry name" value="[ACYL-CARRIER-PROTEIN] PHOSPHODIESTERASE PPTH"/>
    <property type="match status" value="1"/>
</dbReference>
<dbReference type="InterPro" id="IPR052963">
    <property type="entry name" value="Pantetheine_PDE"/>
</dbReference>